<proteinExistence type="inferred from homology"/>
<sequence length="245" mass="26132">MTNIIGKVVLITGASSGIGEATARHLAKGGAHVVLGARREEKLKSLVSSIAAEGGTAEYMKLDVTQEVEMQQFIHHAKSKFGKIDVIINNAGVMPLSKLEALNIDEWNEMIDVNIRGVLHGIVAGLPIMKEQGFGHFMNISSIGGHAVTPTAAVYCATKYAVIAISEGLRMESEGSLRVTVVSPGVTESELADSITDPVARQAMDTFRKISISPDAIAHAIQYAMEQPSEVDVNEIIIRPTASTL</sequence>
<dbReference type="STRING" id="1503961.SAMN05421736_11620"/>
<dbReference type="SMART" id="SM00822">
    <property type="entry name" value="PKS_KR"/>
    <property type="match status" value="1"/>
</dbReference>
<evidence type="ECO:0000313" key="6">
    <source>
        <dbReference type="Proteomes" id="UP000198935"/>
    </source>
</evidence>
<dbReference type="FunFam" id="3.40.50.720:FF:000047">
    <property type="entry name" value="NADP-dependent L-serine/L-allo-threonine dehydrogenase"/>
    <property type="match status" value="1"/>
</dbReference>
<reference evidence="6" key="1">
    <citation type="submission" date="2016-10" db="EMBL/GenBank/DDBJ databases">
        <authorList>
            <person name="Varghese N."/>
            <person name="Submissions S."/>
        </authorList>
    </citation>
    <scope>NUCLEOTIDE SEQUENCE [LARGE SCALE GENOMIC DNA]</scope>
    <source>
        <strain evidence="6">SP</strain>
    </source>
</reference>
<name>A0A1H3TU47_9BACI</name>
<keyword evidence="6" id="KW-1185">Reference proteome</keyword>
<dbReference type="SUPFAM" id="SSF51735">
    <property type="entry name" value="NAD(P)-binding Rossmann-fold domains"/>
    <property type="match status" value="1"/>
</dbReference>
<dbReference type="GO" id="GO:0016616">
    <property type="term" value="F:oxidoreductase activity, acting on the CH-OH group of donors, NAD or NADP as acceptor"/>
    <property type="evidence" value="ECO:0007669"/>
    <property type="project" value="UniProtKB-ARBA"/>
</dbReference>
<dbReference type="AlphaFoldDB" id="A0A1H3TU47"/>
<accession>A0A1H3TU47</accession>
<dbReference type="PRINTS" id="PR00080">
    <property type="entry name" value="SDRFAMILY"/>
</dbReference>
<dbReference type="EMBL" id="FNPI01000016">
    <property type="protein sequence ID" value="SDZ53311.1"/>
    <property type="molecule type" value="Genomic_DNA"/>
</dbReference>
<dbReference type="InterPro" id="IPR036291">
    <property type="entry name" value="NAD(P)-bd_dom_sf"/>
</dbReference>
<keyword evidence="2" id="KW-0560">Oxidoreductase</keyword>
<dbReference type="PROSITE" id="PS00061">
    <property type="entry name" value="ADH_SHORT"/>
    <property type="match status" value="1"/>
</dbReference>
<dbReference type="InterPro" id="IPR002347">
    <property type="entry name" value="SDR_fam"/>
</dbReference>
<protein>
    <submittedName>
        <fullName evidence="5">NADP-dependent 3-hydroxy acid dehydrogenase YdfG</fullName>
    </submittedName>
</protein>
<dbReference type="Proteomes" id="UP000198935">
    <property type="component" value="Unassembled WGS sequence"/>
</dbReference>
<evidence type="ECO:0000259" key="4">
    <source>
        <dbReference type="SMART" id="SM00822"/>
    </source>
</evidence>
<evidence type="ECO:0000256" key="2">
    <source>
        <dbReference type="ARBA" id="ARBA00023002"/>
    </source>
</evidence>
<dbReference type="InterPro" id="IPR057326">
    <property type="entry name" value="KR_dom"/>
</dbReference>
<evidence type="ECO:0000313" key="5">
    <source>
        <dbReference type="EMBL" id="SDZ53311.1"/>
    </source>
</evidence>
<dbReference type="PRINTS" id="PR00081">
    <property type="entry name" value="GDHRDH"/>
</dbReference>
<evidence type="ECO:0000256" key="1">
    <source>
        <dbReference type="ARBA" id="ARBA00006484"/>
    </source>
</evidence>
<gene>
    <name evidence="5" type="ORF">SAMN05421736_11620</name>
</gene>
<dbReference type="PANTHER" id="PTHR43115:SF4">
    <property type="entry name" value="DEHYDROGENASE_REDUCTASE SDR FAMILY MEMBER 11"/>
    <property type="match status" value="1"/>
</dbReference>
<feature type="domain" description="Ketoreductase" evidence="4">
    <location>
        <begin position="7"/>
        <end position="189"/>
    </location>
</feature>
<dbReference type="InterPro" id="IPR020904">
    <property type="entry name" value="Sc_DH/Rdtase_CS"/>
</dbReference>
<dbReference type="Gene3D" id="3.40.50.720">
    <property type="entry name" value="NAD(P)-binding Rossmann-like Domain"/>
    <property type="match status" value="1"/>
</dbReference>
<dbReference type="OrthoDB" id="9775296at2"/>
<dbReference type="Pfam" id="PF00106">
    <property type="entry name" value="adh_short"/>
    <property type="match status" value="1"/>
</dbReference>
<dbReference type="PANTHER" id="PTHR43115">
    <property type="entry name" value="DEHYDROGENASE/REDUCTASE SDR FAMILY MEMBER 11"/>
    <property type="match status" value="1"/>
</dbReference>
<organism evidence="5 6">
    <name type="scientific">Evansella caseinilytica</name>
    <dbReference type="NCBI Taxonomy" id="1503961"/>
    <lineage>
        <taxon>Bacteria</taxon>
        <taxon>Bacillati</taxon>
        <taxon>Bacillota</taxon>
        <taxon>Bacilli</taxon>
        <taxon>Bacillales</taxon>
        <taxon>Bacillaceae</taxon>
        <taxon>Evansella</taxon>
    </lineage>
</organism>
<comment type="similarity">
    <text evidence="1 3">Belongs to the short-chain dehydrogenases/reductases (SDR) family.</text>
</comment>
<evidence type="ECO:0000256" key="3">
    <source>
        <dbReference type="RuleBase" id="RU000363"/>
    </source>
</evidence>